<comment type="caution">
    <text evidence="1">The sequence shown here is derived from an EMBL/GenBank/DDBJ whole genome shotgun (WGS) entry which is preliminary data.</text>
</comment>
<evidence type="ECO:0000313" key="1">
    <source>
        <dbReference type="EMBL" id="PAT38669.1"/>
    </source>
</evidence>
<dbReference type="Proteomes" id="UP000218054">
    <property type="component" value="Unassembled WGS sequence"/>
</dbReference>
<protein>
    <submittedName>
        <fullName evidence="1">Uncharacterized protein</fullName>
    </submittedName>
</protein>
<reference evidence="1 2" key="1">
    <citation type="submission" date="2017-08" db="EMBL/GenBank/DDBJ databases">
        <title>WGS of Clinical strains of the CDC Group NO-1 linked to zoonotic infections in humans.</title>
        <authorList>
            <person name="Bernier A.-M."/>
            <person name="Bernard K."/>
        </authorList>
    </citation>
    <scope>NUCLEOTIDE SEQUENCE [LARGE SCALE GENOMIC DNA]</scope>
    <source>
        <strain evidence="1 2">NML00-0135</strain>
    </source>
</reference>
<proteinExistence type="predicted"/>
<name>A0A2A2AM26_9BURK</name>
<dbReference type="EMBL" id="NSJB01000001">
    <property type="protein sequence ID" value="PAT38669.1"/>
    <property type="molecule type" value="Genomic_DNA"/>
</dbReference>
<gene>
    <name evidence="1" type="ORF">CK625_04265</name>
</gene>
<sequence>MPGTSPWCWCTISSGATTRRAACWAAAALPLRTRRTDAGKIERAAALRRTRGLTCARIAERLGLSQSTVARACQAAGLARSPPLQEAPPVCRYCRSPWREDRADDDRQWSRLPITALCQAAAAAEDQAPSQQTLYAAHPWQGQALHPDTAARMG</sequence>
<dbReference type="CDD" id="cd00093">
    <property type="entry name" value="HTH_XRE"/>
    <property type="match status" value="1"/>
</dbReference>
<organism evidence="1 2">
    <name type="scientific">Vandammella animalimorsus</name>
    <dbReference type="NCBI Taxonomy" id="2029117"/>
    <lineage>
        <taxon>Bacteria</taxon>
        <taxon>Pseudomonadati</taxon>
        <taxon>Pseudomonadota</taxon>
        <taxon>Betaproteobacteria</taxon>
        <taxon>Burkholderiales</taxon>
        <taxon>Comamonadaceae</taxon>
        <taxon>Vandammella</taxon>
    </lineage>
</organism>
<evidence type="ECO:0000313" key="2">
    <source>
        <dbReference type="Proteomes" id="UP000218054"/>
    </source>
</evidence>
<dbReference type="AlphaFoldDB" id="A0A2A2AM26"/>
<dbReference type="Pfam" id="PF13384">
    <property type="entry name" value="HTH_23"/>
    <property type="match status" value="1"/>
</dbReference>
<dbReference type="InterPro" id="IPR001387">
    <property type="entry name" value="Cro/C1-type_HTH"/>
</dbReference>
<keyword evidence="2" id="KW-1185">Reference proteome</keyword>
<dbReference type="Gene3D" id="1.10.10.60">
    <property type="entry name" value="Homeodomain-like"/>
    <property type="match status" value="1"/>
</dbReference>
<accession>A0A2A2AM26</accession>